<dbReference type="Gene3D" id="1.10.540.10">
    <property type="entry name" value="Acyl-CoA dehydrogenase/oxidase, N-terminal domain"/>
    <property type="match status" value="1"/>
</dbReference>
<dbReference type="Gene3D" id="1.20.140.10">
    <property type="entry name" value="Butyryl-CoA Dehydrogenase, subunit A, domain 3"/>
    <property type="match status" value="1"/>
</dbReference>
<dbReference type="InterPro" id="IPR006091">
    <property type="entry name" value="Acyl-CoA_Oxase/DH_mid-dom"/>
</dbReference>
<dbReference type="Proteomes" id="UP000324101">
    <property type="component" value="Chromosome"/>
</dbReference>
<evidence type="ECO:0000256" key="4">
    <source>
        <dbReference type="ARBA" id="ARBA00022827"/>
    </source>
</evidence>
<dbReference type="PANTHER" id="PTHR43884:SF22">
    <property type="entry name" value="BLR3437 PROTEIN"/>
    <property type="match status" value="1"/>
</dbReference>
<evidence type="ECO:0000256" key="5">
    <source>
        <dbReference type="RuleBase" id="RU362125"/>
    </source>
</evidence>
<evidence type="ECO:0000313" key="8">
    <source>
        <dbReference type="EMBL" id="QES57082.1"/>
    </source>
</evidence>
<evidence type="ECO:0000256" key="1">
    <source>
        <dbReference type="ARBA" id="ARBA00001974"/>
    </source>
</evidence>
<dbReference type="SUPFAM" id="SSF56645">
    <property type="entry name" value="Acyl-CoA dehydrogenase NM domain-like"/>
    <property type="match status" value="1"/>
</dbReference>
<organism evidence="8 9">
    <name type="scientific">Streptomyces venezuelae</name>
    <dbReference type="NCBI Taxonomy" id="54571"/>
    <lineage>
        <taxon>Bacteria</taxon>
        <taxon>Bacillati</taxon>
        <taxon>Actinomycetota</taxon>
        <taxon>Actinomycetes</taxon>
        <taxon>Kitasatosporales</taxon>
        <taxon>Streptomycetaceae</taxon>
        <taxon>Streptomyces</taxon>
    </lineage>
</organism>
<keyword evidence="5" id="KW-0560">Oxidoreductase</keyword>
<dbReference type="Pfam" id="PF02770">
    <property type="entry name" value="Acyl-CoA_dh_M"/>
    <property type="match status" value="1"/>
</dbReference>
<dbReference type="InterPro" id="IPR037069">
    <property type="entry name" value="AcylCoA_DH/ox_N_sf"/>
</dbReference>
<comment type="cofactor">
    <cofactor evidence="1 5">
        <name>FAD</name>
        <dbReference type="ChEBI" id="CHEBI:57692"/>
    </cofactor>
</comment>
<dbReference type="GO" id="GO:0050660">
    <property type="term" value="F:flavin adenine dinucleotide binding"/>
    <property type="evidence" value="ECO:0007669"/>
    <property type="project" value="InterPro"/>
</dbReference>
<keyword evidence="4 5" id="KW-0274">FAD</keyword>
<dbReference type="GO" id="GO:0003995">
    <property type="term" value="F:acyl-CoA dehydrogenase activity"/>
    <property type="evidence" value="ECO:0007669"/>
    <property type="project" value="TreeGrafter"/>
</dbReference>
<dbReference type="InterPro" id="IPR009100">
    <property type="entry name" value="AcylCoA_DH/oxidase_NM_dom_sf"/>
</dbReference>
<dbReference type="InterPro" id="IPR009075">
    <property type="entry name" value="AcylCo_DH/oxidase_C"/>
</dbReference>
<evidence type="ECO:0000259" key="7">
    <source>
        <dbReference type="Pfam" id="PF02770"/>
    </source>
</evidence>
<comment type="similarity">
    <text evidence="2 5">Belongs to the acyl-CoA dehydrogenase family.</text>
</comment>
<evidence type="ECO:0000259" key="6">
    <source>
        <dbReference type="Pfam" id="PF00441"/>
    </source>
</evidence>
<dbReference type="InterPro" id="IPR046373">
    <property type="entry name" value="Acyl-CoA_Oxase/DH_mid-dom_sf"/>
</dbReference>
<accession>A0A5P2DPH2</accession>
<dbReference type="Pfam" id="PF00441">
    <property type="entry name" value="Acyl-CoA_dh_1"/>
    <property type="match status" value="1"/>
</dbReference>
<dbReference type="Gene3D" id="2.40.110.10">
    <property type="entry name" value="Butyryl-CoA Dehydrogenase, subunit A, domain 2"/>
    <property type="match status" value="1"/>
</dbReference>
<dbReference type="PANTHER" id="PTHR43884">
    <property type="entry name" value="ACYL-COA DEHYDROGENASE"/>
    <property type="match status" value="1"/>
</dbReference>
<dbReference type="RefSeq" id="WP_150259905.1">
    <property type="nucleotide sequence ID" value="NZ_CP029189.1"/>
</dbReference>
<evidence type="ECO:0000256" key="3">
    <source>
        <dbReference type="ARBA" id="ARBA00022630"/>
    </source>
</evidence>
<keyword evidence="3 5" id="KW-0285">Flavoprotein</keyword>
<evidence type="ECO:0000256" key="2">
    <source>
        <dbReference type="ARBA" id="ARBA00009347"/>
    </source>
</evidence>
<dbReference type="InterPro" id="IPR036250">
    <property type="entry name" value="AcylCo_DH-like_C"/>
</dbReference>
<name>A0A5P2DPH2_STRVZ</name>
<sequence>MSVLDGRLTALRGQAREWAADFRAAALELDRDPGLVADHLDLPGVRCLSTFGVPPAFQVDPPTVGPYRFDGTNGLERAVVLEEFAAGDIGMTLAAPGPSMSGVLVAKLGDQEQQEWFFGRMTAAPTWTCFALTEPERGSDASALSTALREEDGELRLTGAKRYVGNAARARYAAVFARTRPGPLGVTAVLLDTEAEGYHAEPLDSLGIRGAQIGAVTLNGVRVDRDRVLGRHLSPARRGIWASLQVFNELRPSVAALALGIAGAAHAYVREHYAGALGEDRDRIEVLGGRIAATRALVHRAAAAVDATGDGYLASAAKARACALAEETTLAACDLLGPAARLSHPLLDKLVRDARGVEFMEGTRNIQHLNLFQGMRSGRVGA</sequence>
<feature type="domain" description="Acyl-CoA oxidase/dehydrogenase middle" evidence="7">
    <location>
        <begin position="129"/>
        <end position="221"/>
    </location>
</feature>
<feature type="domain" description="Acyl-CoA dehydrogenase/oxidase C-terminal" evidence="6">
    <location>
        <begin position="238"/>
        <end position="371"/>
    </location>
</feature>
<dbReference type="SUPFAM" id="SSF47203">
    <property type="entry name" value="Acyl-CoA dehydrogenase C-terminal domain-like"/>
    <property type="match status" value="1"/>
</dbReference>
<dbReference type="OrthoDB" id="3458133at2"/>
<dbReference type="EMBL" id="CP029189">
    <property type="protein sequence ID" value="QES57082.1"/>
    <property type="molecule type" value="Genomic_DNA"/>
</dbReference>
<gene>
    <name evidence="8" type="ORF">DEJ51_25270</name>
</gene>
<proteinExistence type="inferred from homology"/>
<reference evidence="8 9" key="1">
    <citation type="submission" date="2018-05" db="EMBL/GenBank/DDBJ databases">
        <title>Streptomyces venezuelae.</title>
        <authorList>
            <person name="Kim W."/>
            <person name="Lee N."/>
            <person name="Cho B.-K."/>
        </authorList>
    </citation>
    <scope>NUCLEOTIDE SEQUENCE [LARGE SCALE GENOMIC DNA]</scope>
    <source>
        <strain evidence="8 9">ATCC 21018</strain>
    </source>
</reference>
<dbReference type="AlphaFoldDB" id="A0A5P2DPH2"/>
<evidence type="ECO:0000313" key="9">
    <source>
        <dbReference type="Proteomes" id="UP000324101"/>
    </source>
</evidence>
<protein>
    <submittedName>
        <fullName evidence="8">Acyl-CoA dehydrogenase</fullName>
    </submittedName>
</protein>